<keyword evidence="13" id="KW-0239">DNA-directed DNA polymerase</keyword>
<dbReference type="Pfam" id="PF13298">
    <property type="entry name" value="LigD_N"/>
    <property type="match status" value="1"/>
</dbReference>
<keyword evidence="7" id="KW-0479">Metal-binding</keyword>
<dbReference type="GO" id="GO:0006281">
    <property type="term" value="P:DNA repair"/>
    <property type="evidence" value="ECO:0007669"/>
    <property type="project" value="UniProtKB-KW"/>
</dbReference>
<dbReference type="Gene3D" id="3.30.470.30">
    <property type="entry name" value="DNA ligase/mRNA capping enzyme"/>
    <property type="match status" value="1"/>
</dbReference>
<dbReference type="NCBIfam" id="NF004628">
    <property type="entry name" value="PRK05972.1"/>
    <property type="match status" value="1"/>
</dbReference>
<keyword evidence="18" id="KW-0511">Multifunctional enzyme</keyword>
<evidence type="ECO:0000259" key="22">
    <source>
        <dbReference type="PROSITE" id="PS50160"/>
    </source>
</evidence>
<dbReference type="SUPFAM" id="SSF56091">
    <property type="entry name" value="DNA ligase/mRNA capping enzyme, catalytic domain"/>
    <property type="match status" value="1"/>
</dbReference>
<keyword evidence="5" id="KW-0548">Nucleotidyltransferase</keyword>
<organism evidence="23 24">
    <name type="scientific">Ferrovibrio terrae</name>
    <dbReference type="NCBI Taxonomy" id="2594003"/>
    <lineage>
        <taxon>Bacteria</taxon>
        <taxon>Pseudomonadati</taxon>
        <taxon>Pseudomonadota</taxon>
        <taxon>Alphaproteobacteria</taxon>
        <taxon>Rhodospirillales</taxon>
        <taxon>Rhodospirillaceae</taxon>
        <taxon>Ferrovibrio</taxon>
    </lineage>
</organism>
<comment type="cofactor">
    <cofactor evidence="1">
        <name>Mn(2+)</name>
        <dbReference type="ChEBI" id="CHEBI:29035"/>
    </cofactor>
</comment>
<evidence type="ECO:0000256" key="14">
    <source>
        <dbReference type="ARBA" id="ARBA00023125"/>
    </source>
</evidence>
<dbReference type="InterPro" id="IPR014145">
    <property type="entry name" value="LigD_pol_dom"/>
</dbReference>
<keyword evidence="10" id="KW-0378">Hydrolase</keyword>
<dbReference type="GO" id="GO:0005524">
    <property type="term" value="F:ATP binding"/>
    <property type="evidence" value="ECO:0007669"/>
    <property type="project" value="UniProtKB-KW"/>
</dbReference>
<dbReference type="EC" id="6.5.1.1" evidence="2"/>
<dbReference type="InterPro" id="IPR014144">
    <property type="entry name" value="LigD_PE_domain"/>
</dbReference>
<dbReference type="NCBIfam" id="TIGR02776">
    <property type="entry name" value="NHEJ_ligase_prk"/>
    <property type="match status" value="1"/>
</dbReference>
<feature type="compositionally biased region" description="Basic residues" evidence="21">
    <location>
        <begin position="217"/>
        <end position="227"/>
    </location>
</feature>
<evidence type="ECO:0000256" key="19">
    <source>
        <dbReference type="ARBA" id="ARBA00029943"/>
    </source>
</evidence>
<dbReference type="InterPro" id="IPR012340">
    <property type="entry name" value="NA-bd_OB-fold"/>
</dbReference>
<dbReference type="KEGG" id="fer:FNB15_06865"/>
<evidence type="ECO:0000256" key="7">
    <source>
        <dbReference type="ARBA" id="ARBA00022723"/>
    </source>
</evidence>
<evidence type="ECO:0000256" key="21">
    <source>
        <dbReference type="SAM" id="MobiDB-lite"/>
    </source>
</evidence>
<evidence type="ECO:0000256" key="3">
    <source>
        <dbReference type="ARBA" id="ARBA00022598"/>
    </source>
</evidence>
<dbReference type="OrthoDB" id="9802472at2"/>
<evidence type="ECO:0000256" key="13">
    <source>
        <dbReference type="ARBA" id="ARBA00022932"/>
    </source>
</evidence>
<accession>A0A516H093</accession>
<proteinExistence type="predicted"/>
<keyword evidence="17" id="KW-0464">Manganese</keyword>
<dbReference type="NCBIfam" id="TIGR02778">
    <property type="entry name" value="ligD_pol"/>
    <property type="match status" value="1"/>
</dbReference>
<evidence type="ECO:0000313" key="24">
    <source>
        <dbReference type="Proteomes" id="UP000317496"/>
    </source>
</evidence>
<keyword evidence="12" id="KW-0067">ATP-binding</keyword>
<evidence type="ECO:0000256" key="17">
    <source>
        <dbReference type="ARBA" id="ARBA00023211"/>
    </source>
</evidence>
<dbReference type="GO" id="GO:0006310">
    <property type="term" value="P:DNA recombination"/>
    <property type="evidence" value="ECO:0007669"/>
    <property type="project" value="UniProtKB-KW"/>
</dbReference>
<dbReference type="InterPro" id="IPR012309">
    <property type="entry name" value="DNA_ligase_ATP-dep_C"/>
</dbReference>
<dbReference type="InterPro" id="IPR052171">
    <property type="entry name" value="NHEJ_LigD"/>
</dbReference>
<dbReference type="EMBL" id="CP041636">
    <property type="protein sequence ID" value="QDO97010.1"/>
    <property type="molecule type" value="Genomic_DNA"/>
</dbReference>
<dbReference type="InterPro" id="IPR033651">
    <property type="entry name" value="PaeLigD_Pol-like"/>
</dbReference>
<evidence type="ECO:0000256" key="16">
    <source>
        <dbReference type="ARBA" id="ARBA00023204"/>
    </source>
</evidence>
<dbReference type="SUPFAM" id="SSF50249">
    <property type="entry name" value="Nucleic acid-binding proteins"/>
    <property type="match status" value="1"/>
</dbReference>
<dbReference type="GO" id="GO:0004527">
    <property type="term" value="F:exonuclease activity"/>
    <property type="evidence" value="ECO:0007669"/>
    <property type="project" value="UniProtKB-KW"/>
</dbReference>
<evidence type="ECO:0000256" key="6">
    <source>
        <dbReference type="ARBA" id="ARBA00022722"/>
    </source>
</evidence>
<dbReference type="CDD" id="cd07971">
    <property type="entry name" value="OBF_DNA_ligase_LigD"/>
    <property type="match status" value="1"/>
</dbReference>
<evidence type="ECO:0000256" key="18">
    <source>
        <dbReference type="ARBA" id="ARBA00023268"/>
    </source>
</evidence>
<dbReference type="Pfam" id="PF04679">
    <property type="entry name" value="DNA_ligase_A_C"/>
    <property type="match status" value="1"/>
</dbReference>
<evidence type="ECO:0000256" key="1">
    <source>
        <dbReference type="ARBA" id="ARBA00001936"/>
    </source>
</evidence>
<dbReference type="NCBIfam" id="TIGR02779">
    <property type="entry name" value="NHEJ_ligase_lig"/>
    <property type="match status" value="1"/>
</dbReference>
<keyword evidence="24" id="KW-1185">Reference proteome</keyword>
<dbReference type="GO" id="GO:0003887">
    <property type="term" value="F:DNA-directed DNA polymerase activity"/>
    <property type="evidence" value="ECO:0007669"/>
    <property type="project" value="UniProtKB-KW"/>
</dbReference>
<evidence type="ECO:0000256" key="15">
    <source>
        <dbReference type="ARBA" id="ARBA00023172"/>
    </source>
</evidence>
<feature type="domain" description="ATP-dependent DNA ligase family profile" evidence="22">
    <location>
        <begin position="353"/>
        <end position="478"/>
    </location>
</feature>
<dbReference type="InterPro" id="IPR014143">
    <property type="entry name" value="NHEJ_ligase_prk"/>
</dbReference>
<keyword evidence="14" id="KW-0238">DNA-binding</keyword>
<dbReference type="PANTHER" id="PTHR42705:SF2">
    <property type="entry name" value="BIFUNCTIONAL NON-HOMOLOGOUS END JOINING PROTEIN LIGD"/>
    <property type="match status" value="1"/>
</dbReference>
<dbReference type="PROSITE" id="PS50160">
    <property type="entry name" value="DNA_LIGASE_A3"/>
    <property type="match status" value="1"/>
</dbReference>
<dbReference type="Gene3D" id="3.30.1490.70">
    <property type="match status" value="1"/>
</dbReference>
<sequence length="906" mass="100741">MPAFVAQDFCVTERSLAGGIQTYNKKRDFRKTAEPRGEVGKPSKGLPKFVIQKHDASHLHYDFRLEIGGVLTSWAIPKGPSLDPGEKRLAVRTEDHPMKYGSFEGTIPEDEYGGGTVMLWDQGTYKPAGNPREGLKKGDLKFELRGKRLRGSFVLARMRPRGNEKRENWLLIKHRDATARPGSKDAVVKEHTESVETARAMTEIAEGEAVWHSSRTGAKKTGKTTSRKLKEEKAVAPPKRRIASVDVAKLKGAKKGPLPAKISPQLATLVEEPPPGKGWISEIKFDGYRMVARINNGKVKIYSRNGNVWTTRLPTIAKSLARLKVKQAWLDGEIVVLDDEGKSNFSKLKDALGGEDQRSIFFFAFDILYLDGYNTAGCSQIDRKRLLDSVLGDTPPAFIRYSDHMAEAPEAIQHRACQMHLEGIIVKQADAPYRQARTRNWLKLKCVQREEFVVIGYTDPQGTRTGFGALHLGYYDKGGELHYAGGVGTGFNTKKLVAMEKTLSKMTRRIPPAIWIHGEKPPAKMHWVRPEMVVETQFIDWTGAGSVRHAVFMGIRDDKQATDVVRDPPTEAKSRFSGTGTIVRAAKAKPKTKKAKTPPKARKDVPEIIDNRGADDGAVRLTHPDRILWPRQKLTKQDLADYWERAAVFALPFIANRPLALVRTPDGIDGEQFFQKKISRGFPKQILDLELEGEQLIAIDGLDGFQALAQMSAIELHPWGSSIEDISAPDVIVMDLDPDAGLDFEDVIQAARDLRDALKSVGLTAFCKTTGGKGLHVVVPFQPELGWDEVKAFARSIATAFATSDPKRFTDTLAKKARKGRIFIDYLRNGRGATAVAPFSPRARPGATIAMPLTWTQVKPGLDPADYTIQLSEKQLRAGAAAWKEYFDVQKKQRITAKMQRAFKSI</sequence>
<dbReference type="Gene3D" id="3.90.920.10">
    <property type="entry name" value="DNA primase, PRIM domain"/>
    <property type="match status" value="1"/>
</dbReference>
<keyword evidence="15" id="KW-0233">DNA recombination</keyword>
<keyword evidence="6" id="KW-0540">Nuclease</keyword>
<dbReference type="GO" id="GO:0003910">
    <property type="term" value="F:DNA ligase (ATP) activity"/>
    <property type="evidence" value="ECO:0007669"/>
    <property type="project" value="UniProtKB-EC"/>
</dbReference>
<evidence type="ECO:0000256" key="11">
    <source>
        <dbReference type="ARBA" id="ARBA00022839"/>
    </source>
</evidence>
<evidence type="ECO:0000256" key="9">
    <source>
        <dbReference type="ARBA" id="ARBA00022763"/>
    </source>
</evidence>
<evidence type="ECO:0000256" key="4">
    <source>
        <dbReference type="ARBA" id="ARBA00022679"/>
    </source>
</evidence>
<dbReference type="Proteomes" id="UP000317496">
    <property type="component" value="Chromosome"/>
</dbReference>
<dbReference type="PANTHER" id="PTHR42705">
    <property type="entry name" value="BIFUNCTIONAL NON-HOMOLOGOUS END JOINING PROTEIN LIGD"/>
    <property type="match status" value="1"/>
</dbReference>
<feature type="region of interest" description="Disordered" evidence="21">
    <location>
        <begin position="212"/>
        <end position="237"/>
    </location>
</feature>
<name>A0A516H093_9PROT</name>
<dbReference type="Pfam" id="PF21686">
    <property type="entry name" value="LigD_Prim-Pol"/>
    <property type="match status" value="1"/>
</dbReference>
<dbReference type="InterPro" id="IPR014146">
    <property type="entry name" value="LigD_ligase_dom"/>
</dbReference>
<evidence type="ECO:0000256" key="5">
    <source>
        <dbReference type="ARBA" id="ARBA00022695"/>
    </source>
</evidence>
<keyword evidence="16" id="KW-0234">DNA repair</keyword>
<evidence type="ECO:0000256" key="20">
    <source>
        <dbReference type="ARBA" id="ARBA00034003"/>
    </source>
</evidence>
<evidence type="ECO:0000256" key="2">
    <source>
        <dbReference type="ARBA" id="ARBA00012727"/>
    </source>
</evidence>
<gene>
    <name evidence="23" type="primary">ligD</name>
    <name evidence="23" type="ORF">FNB15_06865</name>
</gene>
<dbReference type="GO" id="GO:0046872">
    <property type="term" value="F:metal ion binding"/>
    <property type="evidence" value="ECO:0007669"/>
    <property type="project" value="UniProtKB-KW"/>
</dbReference>
<protein>
    <recommendedName>
        <fullName evidence="2">DNA ligase (ATP)</fullName>
        <ecNumber evidence="2">6.5.1.1</ecNumber>
    </recommendedName>
    <alternativeName>
        <fullName evidence="19">NHEJ DNA polymerase</fullName>
    </alternativeName>
</protein>
<comment type="catalytic activity">
    <reaction evidence="20">
        <text>ATP + (deoxyribonucleotide)n-3'-hydroxyl + 5'-phospho-(deoxyribonucleotide)m = (deoxyribonucleotide)n+m + AMP + diphosphate.</text>
        <dbReference type="EC" id="6.5.1.1"/>
    </reaction>
</comment>
<dbReference type="Gene3D" id="2.40.50.140">
    <property type="entry name" value="Nucleic acid-binding proteins"/>
    <property type="match status" value="1"/>
</dbReference>
<dbReference type="CDD" id="cd07906">
    <property type="entry name" value="Adenylation_DNA_ligase_LigD_LigC"/>
    <property type="match status" value="1"/>
</dbReference>
<reference evidence="23 24" key="1">
    <citation type="submission" date="2019-07" db="EMBL/GenBank/DDBJ databases">
        <title>Genome sequencing for Ferrovibrio sp. K5.</title>
        <authorList>
            <person name="Park S.-J."/>
        </authorList>
    </citation>
    <scope>NUCLEOTIDE SEQUENCE [LARGE SCALE GENOMIC DNA]</scope>
    <source>
        <strain evidence="23 24">K5</strain>
    </source>
</reference>
<evidence type="ECO:0000313" key="23">
    <source>
        <dbReference type="EMBL" id="QDO97010.1"/>
    </source>
</evidence>
<keyword evidence="3 23" id="KW-0436">Ligase</keyword>
<evidence type="ECO:0000256" key="12">
    <source>
        <dbReference type="ARBA" id="ARBA00022840"/>
    </source>
</evidence>
<evidence type="ECO:0000256" key="8">
    <source>
        <dbReference type="ARBA" id="ARBA00022741"/>
    </source>
</evidence>
<keyword evidence="8" id="KW-0547">Nucleotide-binding</keyword>
<dbReference type="GO" id="GO:0003677">
    <property type="term" value="F:DNA binding"/>
    <property type="evidence" value="ECO:0007669"/>
    <property type="project" value="UniProtKB-KW"/>
</dbReference>
<dbReference type="AlphaFoldDB" id="A0A516H093"/>
<dbReference type="Pfam" id="PF01068">
    <property type="entry name" value="DNA_ligase_A_M"/>
    <property type="match status" value="1"/>
</dbReference>
<keyword evidence="4" id="KW-0808">Transferase</keyword>
<dbReference type="InterPro" id="IPR012310">
    <property type="entry name" value="DNA_ligase_ATP-dep_cent"/>
</dbReference>
<dbReference type="NCBIfam" id="TIGR02777">
    <property type="entry name" value="LigD_PE_dom"/>
    <property type="match status" value="1"/>
</dbReference>
<keyword evidence="9" id="KW-0227">DNA damage</keyword>
<dbReference type="CDD" id="cd04862">
    <property type="entry name" value="PaeLigD_Pol_like"/>
    <property type="match status" value="1"/>
</dbReference>
<evidence type="ECO:0000256" key="10">
    <source>
        <dbReference type="ARBA" id="ARBA00022801"/>
    </source>
</evidence>
<keyword evidence="11" id="KW-0269">Exonuclease</keyword>